<dbReference type="Pfam" id="PF03797">
    <property type="entry name" value="Autotransporter"/>
    <property type="match status" value="1"/>
</dbReference>
<name>A0A2N1IZJ0_9BACT</name>
<dbReference type="InterPro" id="IPR005546">
    <property type="entry name" value="Autotransporte_beta"/>
</dbReference>
<evidence type="ECO:0000313" key="3">
    <source>
        <dbReference type="Proteomes" id="UP000233248"/>
    </source>
</evidence>
<reference evidence="2 3" key="1">
    <citation type="submission" date="2017-09" db="EMBL/GenBank/DDBJ databases">
        <title>Genomics of the genus Arcobacter.</title>
        <authorList>
            <person name="Perez-Cataluna A."/>
            <person name="Figueras M.J."/>
            <person name="Salas-Masso N."/>
        </authorList>
    </citation>
    <scope>NUCLEOTIDE SEQUENCE [LARGE SCALE GENOMIC DNA]</scope>
    <source>
        <strain evidence="2 3">DSM 18005</strain>
    </source>
</reference>
<protein>
    <recommendedName>
        <fullName evidence="1">Autotransporter domain-containing protein</fullName>
    </recommendedName>
</protein>
<dbReference type="InterPro" id="IPR006315">
    <property type="entry name" value="OM_autotransptr_brl_dom"/>
</dbReference>
<dbReference type="InterPro" id="IPR036709">
    <property type="entry name" value="Autotransporte_beta_dom_sf"/>
</dbReference>
<evidence type="ECO:0000313" key="2">
    <source>
        <dbReference type="EMBL" id="PKI79712.1"/>
    </source>
</evidence>
<accession>A0A2N1IZJ0</accession>
<dbReference type="Proteomes" id="UP000233248">
    <property type="component" value="Unassembled WGS sequence"/>
</dbReference>
<proteinExistence type="predicted"/>
<evidence type="ECO:0000259" key="1">
    <source>
        <dbReference type="PROSITE" id="PS51208"/>
    </source>
</evidence>
<dbReference type="GO" id="GO:0019867">
    <property type="term" value="C:outer membrane"/>
    <property type="evidence" value="ECO:0007669"/>
    <property type="project" value="InterPro"/>
</dbReference>
<dbReference type="Gene3D" id="2.40.128.130">
    <property type="entry name" value="Autotransporter beta-domain"/>
    <property type="match status" value="1"/>
</dbReference>
<gene>
    <name evidence="2" type="ORF">CP960_13080</name>
</gene>
<sequence length="360" mass="39486">AARVLDKIKDSGNTLDGFISALNSKATDKEVAQAVKETTPVVATALANSSNQVQQTIGSVVSGRQLGIRGISSFRGANSGDDMLSNNNAWYKAFVSKASQDDKDGYDGYDFDSYGFAIGADKEFGNNSRFGLAFVYASGEIDTNNVSQSSDLDIYNLVAYGSTPIFDKDTFLFYQLSLGIQDTKTSRKEHTTNTTATSDFNGKIASASLRLIKNMQLNDNLLFVPTIRGMYTYMKNPSYKESGANNLNLNVDKFSTSSFKLGIGADFEYNLNNSFTLLSNAMINYDLKQSDNSSSSSYAGNSDLAFTTKGMDLSKFSYEAGIGFKTNFSEDVDFRFEYNYEGRDSSFSNQTLSAKISWKF</sequence>
<dbReference type="RefSeq" id="WP_133121158.1">
    <property type="nucleotide sequence ID" value="NZ_NXIF01000072.1"/>
</dbReference>
<dbReference type="SUPFAM" id="SSF103515">
    <property type="entry name" value="Autotransporter"/>
    <property type="match status" value="1"/>
</dbReference>
<dbReference type="EMBL" id="NXIF01000072">
    <property type="protein sequence ID" value="PKI79712.1"/>
    <property type="molecule type" value="Genomic_DNA"/>
</dbReference>
<dbReference type="AlphaFoldDB" id="A0A2N1IZJ0"/>
<keyword evidence="3" id="KW-1185">Reference proteome</keyword>
<feature type="domain" description="Autotransporter" evidence="1">
    <location>
        <begin position="82"/>
        <end position="360"/>
    </location>
</feature>
<dbReference type="PROSITE" id="PS51208">
    <property type="entry name" value="AUTOTRANSPORTER"/>
    <property type="match status" value="1"/>
</dbReference>
<comment type="caution">
    <text evidence="2">The sequence shown here is derived from an EMBL/GenBank/DDBJ whole genome shotgun (WGS) entry which is preliminary data.</text>
</comment>
<organism evidence="2 3">
    <name type="scientific">Malaciobacter halophilus</name>
    <dbReference type="NCBI Taxonomy" id="197482"/>
    <lineage>
        <taxon>Bacteria</taxon>
        <taxon>Pseudomonadati</taxon>
        <taxon>Campylobacterota</taxon>
        <taxon>Epsilonproteobacteria</taxon>
        <taxon>Campylobacterales</taxon>
        <taxon>Arcobacteraceae</taxon>
        <taxon>Malaciobacter</taxon>
    </lineage>
</organism>
<dbReference type="SMART" id="SM00869">
    <property type="entry name" value="Autotransporter"/>
    <property type="match status" value="1"/>
</dbReference>
<dbReference type="NCBIfam" id="TIGR01414">
    <property type="entry name" value="autotrans_barl"/>
    <property type="match status" value="1"/>
</dbReference>
<feature type="non-terminal residue" evidence="2">
    <location>
        <position position="1"/>
    </location>
</feature>